<dbReference type="AlphaFoldDB" id="A0A9N9H903"/>
<proteinExistence type="predicted"/>
<sequence>MKKFALLIKNVQKYADKVGECYQTAEYNKRVCGVLLERVYNVANGVKILYLLKDDYSWFFENNDNYPIFQGLVQVIGKIQNFIIDISQLQGVGKYFNEYRGPEFSMEIKFYNLIGEFETTREALTHALKERLDFGRPKKDQKIEDKQAIDQDIRDMKNYIGSIAG</sequence>
<dbReference type="Gene3D" id="1.20.930.20">
    <property type="entry name" value="Adaptor protein Cbl, N-terminal domain"/>
    <property type="match status" value="1"/>
</dbReference>
<dbReference type="OrthoDB" id="2384430at2759"/>
<accession>A0A9N9H903</accession>
<dbReference type="EMBL" id="CAJVPL010007178">
    <property type="protein sequence ID" value="CAG8668154.1"/>
    <property type="molecule type" value="Genomic_DNA"/>
</dbReference>
<protein>
    <submittedName>
        <fullName evidence="1">10607_t:CDS:1</fullName>
    </submittedName>
</protein>
<name>A0A9N9H903_9GLOM</name>
<comment type="caution">
    <text evidence="1">The sequence shown here is derived from an EMBL/GenBank/DDBJ whole genome shotgun (WGS) entry which is preliminary data.</text>
</comment>
<dbReference type="InterPro" id="IPR036537">
    <property type="entry name" value="Adaptor_Cbl_N_dom_sf"/>
</dbReference>
<keyword evidence="2" id="KW-1185">Reference proteome</keyword>
<evidence type="ECO:0000313" key="1">
    <source>
        <dbReference type="EMBL" id="CAG8668154.1"/>
    </source>
</evidence>
<dbReference type="GO" id="GO:0007166">
    <property type="term" value="P:cell surface receptor signaling pathway"/>
    <property type="evidence" value="ECO:0007669"/>
    <property type="project" value="InterPro"/>
</dbReference>
<reference evidence="1" key="1">
    <citation type="submission" date="2021-06" db="EMBL/GenBank/DDBJ databases">
        <authorList>
            <person name="Kallberg Y."/>
            <person name="Tangrot J."/>
            <person name="Rosling A."/>
        </authorList>
    </citation>
    <scope>NUCLEOTIDE SEQUENCE</scope>
    <source>
        <strain evidence="1">MT106</strain>
    </source>
</reference>
<evidence type="ECO:0000313" key="2">
    <source>
        <dbReference type="Proteomes" id="UP000789831"/>
    </source>
</evidence>
<organism evidence="1 2">
    <name type="scientific">Ambispora gerdemannii</name>
    <dbReference type="NCBI Taxonomy" id="144530"/>
    <lineage>
        <taxon>Eukaryota</taxon>
        <taxon>Fungi</taxon>
        <taxon>Fungi incertae sedis</taxon>
        <taxon>Mucoromycota</taxon>
        <taxon>Glomeromycotina</taxon>
        <taxon>Glomeromycetes</taxon>
        <taxon>Archaeosporales</taxon>
        <taxon>Ambisporaceae</taxon>
        <taxon>Ambispora</taxon>
    </lineage>
</organism>
<dbReference type="Proteomes" id="UP000789831">
    <property type="component" value="Unassembled WGS sequence"/>
</dbReference>
<feature type="non-terminal residue" evidence="1">
    <location>
        <position position="165"/>
    </location>
</feature>
<gene>
    <name evidence="1" type="ORF">AGERDE_LOCUS12132</name>
</gene>